<evidence type="ECO:0000313" key="2">
    <source>
        <dbReference type="EMBL" id="OUI78108.1"/>
    </source>
</evidence>
<organism evidence="2 3">
    <name type="scientific">Commensalibacter intestini</name>
    <dbReference type="NCBI Taxonomy" id="479936"/>
    <lineage>
        <taxon>Bacteria</taxon>
        <taxon>Pseudomonadati</taxon>
        <taxon>Pseudomonadota</taxon>
        <taxon>Alphaproteobacteria</taxon>
        <taxon>Acetobacterales</taxon>
        <taxon>Acetobacteraceae</taxon>
    </lineage>
</organism>
<evidence type="ECO:0000259" key="1">
    <source>
        <dbReference type="Pfam" id="PF13847"/>
    </source>
</evidence>
<dbReference type="InterPro" id="IPR025714">
    <property type="entry name" value="Methyltranfer_dom"/>
</dbReference>
<feature type="domain" description="Methyltransferase" evidence="1">
    <location>
        <begin position="59"/>
        <end position="163"/>
    </location>
</feature>
<dbReference type="InterPro" id="IPR029063">
    <property type="entry name" value="SAM-dependent_MTases_sf"/>
</dbReference>
<comment type="caution">
    <text evidence="2">The sequence shown here is derived from an EMBL/GenBank/DDBJ whole genome shotgun (WGS) entry which is preliminary data.</text>
</comment>
<dbReference type="Proteomes" id="UP000194946">
    <property type="component" value="Unassembled WGS sequence"/>
</dbReference>
<dbReference type="EMBL" id="JOPB01000008">
    <property type="protein sequence ID" value="OUI78108.1"/>
    <property type="molecule type" value="Genomic_DNA"/>
</dbReference>
<reference evidence="3" key="1">
    <citation type="submission" date="2014-06" db="EMBL/GenBank/DDBJ databases">
        <authorList>
            <person name="Winans N.J."/>
            <person name="Newell P.D."/>
            <person name="Douglas A.E."/>
        </authorList>
    </citation>
    <scope>NUCLEOTIDE SEQUENCE [LARGE SCALE GENOMIC DNA]</scope>
    <source>
        <strain evidence="3">DmL_052</strain>
    </source>
</reference>
<dbReference type="GO" id="GO:0008168">
    <property type="term" value="F:methyltransferase activity"/>
    <property type="evidence" value="ECO:0007669"/>
    <property type="project" value="UniProtKB-KW"/>
</dbReference>
<dbReference type="CDD" id="cd02440">
    <property type="entry name" value="AdoMet_MTases"/>
    <property type="match status" value="1"/>
</dbReference>
<evidence type="ECO:0000313" key="3">
    <source>
        <dbReference type="Proteomes" id="UP000194946"/>
    </source>
</evidence>
<dbReference type="AlphaFoldDB" id="A0A251ZTW1"/>
<dbReference type="GO" id="GO:0032259">
    <property type="term" value="P:methylation"/>
    <property type="evidence" value="ECO:0007669"/>
    <property type="project" value="UniProtKB-KW"/>
</dbReference>
<keyword evidence="2" id="KW-0489">Methyltransferase</keyword>
<name>A0A251ZTW1_9PROT</name>
<proteinExistence type="predicted"/>
<gene>
    <name evidence="2" type="ORF">HK18_11280</name>
</gene>
<protein>
    <submittedName>
        <fullName evidence="2">Methyltransferase</fullName>
    </submittedName>
</protein>
<dbReference type="SUPFAM" id="SSF53335">
    <property type="entry name" value="S-adenosyl-L-methionine-dependent methyltransferases"/>
    <property type="match status" value="1"/>
</dbReference>
<keyword evidence="2" id="KW-0808">Transferase</keyword>
<dbReference type="RefSeq" id="WP_086632511.1">
    <property type="nucleotide sequence ID" value="NZ_JOPB01000008.1"/>
</dbReference>
<sequence length="417" mass="46648">MTKEHDQQDISLAEQYESYPYPERNPLDEKKRLFIGSPSHLNEIDYWVFGGHRKTSDTFRVLIAGCGTGDAAIMVAQQMARQNRPGEVICLDRANAVLNIVKERAKVRELTNICFVQGSIFDLPKLDLGKFDYIDCCGVLHHLPDPEQALLILKDALAVGGGIGLMVYAPHGRTGVYMLQDALAHLAPITDKPAQRLDVVKRVMRHLPQTAWLRGNNNFGDHLTGGDAGLYDLLLNPRDRAYTVDALWDLIDHTGFQISCFVEPARYDPKYLIADPKMRDKMEQMDARTQAVIAEGLAGNMATHVVYIRRAEDNLSFVDPASLDSIPFMREKPGDILASEILPSNLLPFAFGTLNVMFPLPAQARGFLGLIDGKRSLGEIIEVVKARGVPEKKIMPLWLETFDKLRSLNQLFVRVAK</sequence>
<dbReference type="Gene3D" id="3.40.50.150">
    <property type="entry name" value="Vaccinia Virus protein VP39"/>
    <property type="match status" value="1"/>
</dbReference>
<dbReference type="Pfam" id="PF13847">
    <property type="entry name" value="Methyltransf_31"/>
    <property type="match status" value="1"/>
</dbReference>
<accession>A0A251ZTW1</accession>
<keyword evidence="3" id="KW-1185">Reference proteome</keyword>